<reference evidence="6 7" key="1">
    <citation type="submission" date="2016-02" db="EMBL/GenBank/DDBJ databases">
        <title>Biosynthesis of antibiotic leucinostatins and their inhibition on Phytophthora in bio-control Purpureocillium lilacinum.</title>
        <authorList>
            <person name="Wang G."/>
            <person name="Liu Z."/>
            <person name="Lin R."/>
            <person name="Li E."/>
            <person name="Mao Z."/>
            <person name="Ling J."/>
            <person name="Yin W."/>
            <person name="Xie B."/>
        </authorList>
    </citation>
    <scope>NUCLEOTIDE SEQUENCE [LARGE SCALE GENOMIC DNA]</scope>
    <source>
        <strain evidence="6">PLFJ-1</strain>
    </source>
</reference>
<organism evidence="6 7">
    <name type="scientific">Purpureocillium lilacinum</name>
    <name type="common">Paecilomyces lilacinus</name>
    <dbReference type="NCBI Taxonomy" id="33203"/>
    <lineage>
        <taxon>Eukaryota</taxon>
        <taxon>Fungi</taxon>
        <taxon>Dikarya</taxon>
        <taxon>Ascomycota</taxon>
        <taxon>Pezizomycotina</taxon>
        <taxon>Sordariomycetes</taxon>
        <taxon>Hypocreomycetidae</taxon>
        <taxon>Hypocreales</taxon>
        <taxon>Ophiocordycipitaceae</taxon>
        <taxon>Purpureocillium</taxon>
    </lineage>
</organism>
<dbReference type="GO" id="GO:0000724">
    <property type="term" value="P:double-strand break repair via homologous recombination"/>
    <property type="evidence" value="ECO:0007669"/>
    <property type="project" value="TreeGrafter"/>
</dbReference>
<feature type="region of interest" description="Disordered" evidence="5">
    <location>
        <begin position="1"/>
        <end position="39"/>
    </location>
</feature>
<proteinExistence type="inferred from homology"/>
<feature type="compositionally biased region" description="Polar residues" evidence="5">
    <location>
        <begin position="213"/>
        <end position="222"/>
    </location>
</feature>
<dbReference type="InterPro" id="IPR007232">
    <property type="entry name" value="Rad52_Rad59_Rad22"/>
</dbReference>
<dbReference type="Gene3D" id="3.30.390.80">
    <property type="entry name" value="DNA repair protein Rad52/59/22"/>
    <property type="match status" value="1"/>
</dbReference>
<dbReference type="Proteomes" id="UP000078340">
    <property type="component" value="Unassembled WGS sequence"/>
</dbReference>
<evidence type="ECO:0000256" key="3">
    <source>
        <dbReference type="ARBA" id="ARBA00023172"/>
    </source>
</evidence>
<keyword evidence="3" id="KW-0233">DNA recombination</keyword>
<evidence type="ECO:0000256" key="5">
    <source>
        <dbReference type="SAM" id="MobiDB-lite"/>
    </source>
</evidence>
<evidence type="ECO:0000313" key="6">
    <source>
        <dbReference type="EMBL" id="OAQ57279.1"/>
    </source>
</evidence>
<accession>A0A179EWI4</accession>
<gene>
    <name evidence="6" type="ORF">VFPFJ_11765</name>
</gene>
<name>A0A179EWI4_PURLI</name>
<dbReference type="Pfam" id="PF04098">
    <property type="entry name" value="Rad52_Rad22"/>
    <property type="match status" value="1"/>
</dbReference>
<dbReference type="GO" id="GO:0045002">
    <property type="term" value="P:double-strand break repair via single-strand annealing"/>
    <property type="evidence" value="ECO:0007669"/>
    <property type="project" value="TreeGrafter"/>
</dbReference>
<dbReference type="InterPro" id="IPR041247">
    <property type="entry name" value="Rad52_fam"/>
</dbReference>
<dbReference type="GO" id="GO:0005634">
    <property type="term" value="C:nucleus"/>
    <property type="evidence" value="ECO:0007669"/>
    <property type="project" value="TreeGrafter"/>
</dbReference>
<dbReference type="AlphaFoldDB" id="A0A179EWI4"/>
<comment type="similarity">
    <text evidence="1">Belongs to the RAD52 family.</text>
</comment>
<dbReference type="GO" id="GO:0006312">
    <property type="term" value="P:mitotic recombination"/>
    <property type="evidence" value="ECO:0007669"/>
    <property type="project" value="TreeGrafter"/>
</dbReference>
<dbReference type="SUPFAM" id="SSF54768">
    <property type="entry name" value="dsRNA-binding domain-like"/>
    <property type="match status" value="1"/>
</dbReference>
<comment type="caution">
    <text evidence="6">The sequence shown here is derived from an EMBL/GenBank/DDBJ whole genome shotgun (WGS) entry which is preliminary data.</text>
</comment>
<evidence type="ECO:0000256" key="1">
    <source>
        <dbReference type="ARBA" id="ARBA00006638"/>
    </source>
</evidence>
<evidence type="ECO:0000256" key="4">
    <source>
        <dbReference type="ARBA" id="ARBA00023204"/>
    </source>
</evidence>
<sequence>MSFSGKRGRKADDCEEVAAPPPYVKTRLQSPPDTDSTGVETPLAAVLDRYLGPEYIATRAGPVGREVSYLKGSDVINLANKLFGHDNWSSEVLELTDKGVRQDGPKWLVFVTCKVRVTVHWPETGRETFHDGIGTGGAGKGAKTPEEALGMAHKTAATDALKRALIHFGKAMGNCCYDHDYLKWIETVRARTRKPDLSSVYAEGRLLRKPSAVESSGGSQQKLPFEPQRKNGAKVATPARLVPMKQEPEDAFDSDVFVDDDDEYTF</sequence>
<keyword evidence="4" id="KW-0234">DNA repair</keyword>
<dbReference type="InterPro" id="IPR042525">
    <property type="entry name" value="Rad52_Rad59_Rad22_sf"/>
</dbReference>
<dbReference type="EMBL" id="LSBI01000138">
    <property type="protein sequence ID" value="OAQ57279.1"/>
    <property type="molecule type" value="Genomic_DNA"/>
</dbReference>
<protein>
    <submittedName>
        <fullName evidence="6">Rad52/22 family double-strand break repair protein domain-containing protein</fullName>
    </submittedName>
</protein>
<dbReference type="PANTHER" id="PTHR12132:SF1">
    <property type="entry name" value="DNA REPAIR PROTEIN RAD52 HOMOLOG"/>
    <property type="match status" value="1"/>
</dbReference>
<feature type="compositionally biased region" description="Polar residues" evidence="5">
    <location>
        <begin position="27"/>
        <end position="39"/>
    </location>
</feature>
<dbReference type="PANTHER" id="PTHR12132">
    <property type="entry name" value="DNA REPAIR AND RECOMBINATION PROTEIN RAD52, RAD59"/>
    <property type="match status" value="1"/>
</dbReference>
<evidence type="ECO:0000256" key="2">
    <source>
        <dbReference type="ARBA" id="ARBA00022763"/>
    </source>
</evidence>
<feature type="region of interest" description="Disordered" evidence="5">
    <location>
        <begin position="210"/>
        <end position="253"/>
    </location>
</feature>
<dbReference type="STRING" id="33203.A0A179EWI4"/>
<evidence type="ECO:0000313" key="7">
    <source>
        <dbReference type="Proteomes" id="UP000078340"/>
    </source>
</evidence>
<keyword evidence="2" id="KW-0227">DNA damage</keyword>